<reference evidence="1 2" key="1">
    <citation type="journal article" date="2022" name="Genome Biol. Evol.">
        <title>The Spruce Budworm Genome: Reconstructing the Evolutionary History of Antifreeze Proteins.</title>
        <authorList>
            <person name="Beliveau C."/>
            <person name="Gagne P."/>
            <person name="Picq S."/>
            <person name="Vernygora O."/>
            <person name="Keeling C.I."/>
            <person name="Pinkney K."/>
            <person name="Doucet D."/>
            <person name="Wen F."/>
            <person name="Johnston J.S."/>
            <person name="Maaroufi H."/>
            <person name="Boyle B."/>
            <person name="Laroche J."/>
            <person name="Dewar K."/>
            <person name="Juretic N."/>
            <person name="Blackburn G."/>
            <person name="Nisole A."/>
            <person name="Brunet B."/>
            <person name="Brandao M."/>
            <person name="Lumley L."/>
            <person name="Duan J."/>
            <person name="Quan G."/>
            <person name="Lucarotti C.J."/>
            <person name="Roe A.D."/>
            <person name="Sperling F.A.H."/>
            <person name="Levesque R.C."/>
            <person name="Cusson M."/>
        </authorList>
    </citation>
    <scope>NUCLEOTIDE SEQUENCE [LARGE SCALE GENOMIC DNA]</scope>
    <source>
        <strain evidence="1">Glfc:IPQL:Cfum</strain>
    </source>
</reference>
<accession>A0ACC0JPS4</accession>
<evidence type="ECO:0000313" key="1">
    <source>
        <dbReference type="EMBL" id="KAI8426127.1"/>
    </source>
</evidence>
<comment type="caution">
    <text evidence="1">The sequence shown here is derived from an EMBL/GenBank/DDBJ whole genome shotgun (WGS) entry which is preliminary data.</text>
</comment>
<protein>
    <submittedName>
        <fullName evidence="1">Uncharacterized protein</fullName>
    </submittedName>
</protein>
<name>A0ACC0JPS4_CHOFU</name>
<sequence>MAVGGTEYFRRRAASAPATPALSPANSPPGSPHRAPQHRWVSKSGIRALITSVPCSIGYFSKYFRRRAASAPANSPSGSPNSIGRHSPDRVPCSGVRSMRPAGSPLSSARSCGRRSRSPVLNRILEHRPEENRSQCPKTT</sequence>
<dbReference type="Proteomes" id="UP001064048">
    <property type="component" value="Chromosome 8"/>
</dbReference>
<evidence type="ECO:0000313" key="2">
    <source>
        <dbReference type="Proteomes" id="UP001064048"/>
    </source>
</evidence>
<keyword evidence="2" id="KW-1185">Reference proteome</keyword>
<organism evidence="1 2">
    <name type="scientific">Choristoneura fumiferana</name>
    <name type="common">Spruce budworm moth</name>
    <name type="synonym">Archips fumiferana</name>
    <dbReference type="NCBI Taxonomy" id="7141"/>
    <lineage>
        <taxon>Eukaryota</taxon>
        <taxon>Metazoa</taxon>
        <taxon>Ecdysozoa</taxon>
        <taxon>Arthropoda</taxon>
        <taxon>Hexapoda</taxon>
        <taxon>Insecta</taxon>
        <taxon>Pterygota</taxon>
        <taxon>Neoptera</taxon>
        <taxon>Endopterygota</taxon>
        <taxon>Lepidoptera</taxon>
        <taxon>Glossata</taxon>
        <taxon>Ditrysia</taxon>
        <taxon>Tortricoidea</taxon>
        <taxon>Tortricidae</taxon>
        <taxon>Tortricinae</taxon>
        <taxon>Choristoneura</taxon>
    </lineage>
</organism>
<proteinExistence type="predicted"/>
<dbReference type="EMBL" id="CM046108">
    <property type="protein sequence ID" value="KAI8426127.1"/>
    <property type="molecule type" value="Genomic_DNA"/>
</dbReference>
<gene>
    <name evidence="1" type="ORF">MSG28_005079</name>
</gene>